<dbReference type="Pfam" id="PF24969">
    <property type="entry name" value="LRR_15"/>
    <property type="match status" value="1"/>
</dbReference>
<keyword evidence="3" id="KW-1185">Reference proteome</keyword>
<name>A0A8E2E050_9PEZI</name>
<dbReference type="Proteomes" id="UP000250266">
    <property type="component" value="Unassembled WGS sequence"/>
</dbReference>
<gene>
    <name evidence="2" type="ORF">K432DRAFT_386497</name>
</gene>
<protein>
    <recommendedName>
        <fullName evidence="1">Leucine-rich repeat domain-containing protein</fullName>
    </recommendedName>
</protein>
<dbReference type="InterPro" id="IPR032675">
    <property type="entry name" value="LRR_dom_sf"/>
</dbReference>
<dbReference type="Gene3D" id="3.80.10.10">
    <property type="entry name" value="Ribonuclease Inhibitor"/>
    <property type="match status" value="1"/>
</dbReference>
<evidence type="ECO:0000313" key="2">
    <source>
        <dbReference type="EMBL" id="OCK74956.1"/>
    </source>
</evidence>
<reference evidence="2 3" key="1">
    <citation type="journal article" date="2016" name="Nat. Commun.">
        <title>Ectomycorrhizal ecology is imprinted in the genome of the dominant symbiotic fungus Cenococcum geophilum.</title>
        <authorList>
            <consortium name="DOE Joint Genome Institute"/>
            <person name="Peter M."/>
            <person name="Kohler A."/>
            <person name="Ohm R.A."/>
            <person name="Kuo A."/>
            <person name="Krutzmann J."/>
            <person name="Morin E."/>
            <person name="Arend M."/>
            <person name="Barry K.W."/>
            <person name="Binder M."/>
            <person name="Choi C."/>
            <person name="Clum A."/>
            <person name="Copeland A."/>
            <person name="Grisel N."/>
            <person name="Haridas S."/>
            <person name="Kipfer T."/>
            <person name="LaButti K."/>
            <person name="Lindquist E."/>
            <person name="Lipzen A."/>
            <person name="Maire R."/>
            <person name="Meier B."/>
            <person name="Mihaltcheva S."/>
            <person name="Molinier V."/>
            <person name="Murat C."/>
            <person name="Poggeler S."/>
            <person name="Quandt C.A."/>
            <person name="Sperisen C."/>
            <person name="Tritt A."/>
            <person name="Tisserant E."/>
            <person name="Crous P.W."/>
            <person name="Henrissat B."/>
            <person name="Nehls U."/>
            <person name="Egli S."/>
            <person name="Spatafora J.W."/>
            <person name="Grigoriev I.V."/>
            <person name="Martin F.M."/>
        </authorList>
    </citation>
    <scope>NUCLEOTIDE SEQUENCE [LARGE SCALE GENOMIC DNA]</scope>
    <source>
        <strain evidence="2 3">CBS 459.81</strain>
    </source>
</reference>
<feature type="domain" description="Leucine-rich repeat" evidence="1">
    <location>
        <begin position="204"/>
        <end position="418"/>
    </location>
</feature>
<accession>A0A8E2E050</accession>
<organism evidence="2 3">
    <name type="scientific">Lepidopterella palustris CBS 459.81</name>
    <dbReference type="NCBI Taxonomy" id="1314670"/>
    <lineage>
        <taxon>Eukaryota</taxon>
        <taxon>Fungi</taxon>
        <taxon>Dikarya</taxon>
        <taxon>Ascomycota</taxon>
        <taxon>Pezizomycotina</taxon>
        <taxon>Dothideomycetes</taxon>
        <taxon>Pleosporomycetidae</taxon>
        <taxon>Mytilinidiales</taxon>
        <taxon>Argynnaceae</taxon>
        <taxon>Lepidopterella</taxon>
    </lineage>
</organism>
<evidence type="ECO:0000259" key="1">
    <source>
        <dbReference type="Pfam" id="PF24969"/>
    </source>
</evidence>
<dbReference type="AlphaFoldDB" id="A0A8E2E050"/>
<proteinExistence type="predicted"/>
<dbReference type="SUPFAM" id="SSF52047">
    <property type="entry name" value="RNI-like"/>
    <property type="match status" value="1"/>
</dbReference>
<dbReference type="InterPro" id="IPR056867">
    <property type="entry name" value="LRR_15"/>
</dbReference>
<dbReference type="OrthoDB" id="3935706at2759"/>
<sequence>MTQLLDLPTELVTQIIAHLSGRTNDLCNLCLVSLIMKSITEPILYYLYSYEMFKQAYSFRPFLRTIIRRPELAAHVRVAKIRVWNTPQDVDLFMNEPDPHLPADLRLFIEAGNAGDVPLSTEPAWFGSITRGVEDAEVMLLVSRLPKLQELHLRLPPSSRNRWTFVINEAKKALSREPAMFKSFKRLCVENGAGEGGFQLIRMTPFFRLPSLRTFEAYQCQDGPLTPLDFEKFAEKFRGSFSITSINIEWSSLSAEAVTAIITSCKMLRSFKYSHHYKVVSRLSTDQFSTLELVNALRAHRDTLEIMKLDLHSGWDPQMWLRLIEEEDDFRLGDIRDFTRLAVLDVEETALLTEDPSRQITNRPFVEAMPSSLEKLVVRSCSELILPHLQALATARKEYLQSLKRVEVTAIKEVVANVVTYNGKFWDEEDALSKAFKPDVEFKMKKKVDNGVWPCPLPSWRAS</sequence>
<evidence type="ECO:0000313" key="3">
    <source>
        <dbReference type="Proteomes" id="UP000250266"/>
    </source>
</evidence>
<dbReference type="EMBL" id="KV745385">
    <property type="protein sequence ID" value="OCK74956.1"/>
    <property type="molecule type" value="Genomic_DNA"/>
</dbReference>